<dbReference type="GO" id="GO:0003677">
    <property type="term" value="F:DNA binding"/>
    <property type="evidence" value="ECO:0007669"/>
    <property type="project" value="UniProtKB-UniRule"/>
</dbReference>
<evidence type="ECO:0000313" key="4">
    <source>
        <dbReference type="EMBL" id="PWW02446.1"/>
    </source>
</evidence>
<evidence type="ECO:0000313" key="5">
    <source>
        <dbReference type="Proteomes" id="UP000246635"/>
    </source>
</evidence>
<proteinExistence type="predicted"/>
<evidence type="ECO:0000259" key="3">
    <source>
        <dbReference type="PROSITE" id="PS50977"/>
    </source>
</evidence>
<feature type="domain" description="HTH tetR-type" evidence="3">
    <location>
        <begin position="13"/>
        <end position="73"/>
    </location>
</feature>
<dbReference type="RefSeq" id="WP_174812810.1">
    <property type="nucleotide sequence ID" value="NZ_CP054613.1"/>
</dbReference>
<dbReference type="InterPro" id="IPR001647">
    <property type="entry name" value="HTH_TetR"/>
</dbReference>
<dbReference type="EMBL" id="QGTQ01000009">
    <property type="protein sequence ID" value="PWW02446.1"/>
    <property type="molecule type" value="Genomic_DNA"/>
</dbReference>
<comment type="caution">
    <text evidence="4">The sequence shown here is derived from an EMBL/GenBank/DDBJ whole genome shotgun (WGS) entry which is preliminary data.</text>
</comment>
<reference evidence="4 5" key="1">
    <citation type="submission" date="2018-05" db="EMBL/GenBank/DDBJ databases">
        <title>Genomic Encyclopedia of Type Strains, Phase III (KMG-III): the genomes of soil and plant-associated and newly described type strains.</title>
        <authorList>
            <person name="Whitman W."/>
        </authorList>
    </citation>
    <scope>NUCLEOTIDE SEQUENCE [LARGE SCALE GENOMIC DNA]</scope>
    <source>
        <strain evidence="4 5">CECT 5696</strain>
    </source>
</reference>
<protein>
    <submittedName>
        <fullName evidence="4">TetR family transcriptional regulator</fullName>
    </submittedName>
</protein>
<dbReference type="PANTHER" id="PTHR43479">
    <property type="entry name" value="ACREF/ENVCD OPERON REPRESSOR-RELATED"/>
    <property type="match status" value="1"/>
</dbReference>
<evidence type="ECO:0000256" key="2">
    <source>
        <dbReference type="PROSITE-ProRule" id="PRU00335"/>
    </source>
</evidence>
<organism evidence="4 5">
    <name type="scientific">Paenibacillus cellulosilyticus</name>
    <dbReference type="NCBI Taxonomy" id="375489"/>
    <lineage>
        <taxon>Bacteria</taxon>
        <taxon>Bacillati</taxon>
        <taxon>Bacillota</taxon>
        <taxon>Bacilli</taxon>
        <taxon>Bacillales</taxon>
        <taxon>Paenibacillaceae</taxon>
        <taxon>Paenibacillus</taxon>
    </lineage>
</organism>
<accession>A0A2V2YU35</accession>
<dbReference type="InterPro" id="IPR050624">
    <property type="entry name" value="HTH-type_Tx_Regulator"/>
</dbReference>
<name>A0A2V2YU35_9BACL</name>
<keyword evidence="1 2" id="KW-0238">DNA-binding</keyword>
<dbReference type="AlphaFoldDB" id="A0A2V2YU35"/>
<dbReference type="PANTHER" id="PTHR43479:SF7">
    <property type="entry name" value="TETR-FAMILY TRANSCRIPTIONAL REGULATOR"/>
    <property type="match status" value="1"/>
</dbReference>
<dbReference type="InterPro" id="IPR009057">
    <property type="entry name" value="Homeodomain-like_sf"/>
</dbReference>
<keyword evidence="5" id="KW-1185">Reference proteome</keyword>
<sequence>MNDLEKGKDRQVQRTRQLLQQAFIEVVREKGFEATRIQNITDRANVNRGTFYFHYADKYALLDAVVRSHFGRQLAEVLPAEPRWDRYTLRLLVLAVLERFESKYQHRHPSSRIPSTLLEGSVQDEMTLLLITWLKRREHAQDSDMLETSARVISWAIFGTALQWSQEPLTISRERMADTICSIIAEGDSWL</sequence>
<feature type="DNA-binding region" description="H-T-H motif" evidence="2">
    <location>
        <begin position="36"/>
        <end position="55"/>
    </location>
</feature>
<evidence type="ECO:0000256" key="1">
    <source>
        <dbReference type="ARBA" id="ARBA00023125"/>
    </source>
</evidence>
<gene>
    <name evidence="4" type="ORF">DFQ01_10971</name>
</gene>
<dbReference type="Gene3D" id="1.10.357.10">
    <property type="entry name" value="Tetracycline Repressor, domain 2"/>
    <property type="match status" value="1"/>
</dbReference>
<dbReference type="Pfam" id="PF00440">
    <property type="entry name" value="TetR_N"/>
    <property type="match status" value="1"/>
</dbReference>
<dbReference type="Proteomes" id="UP000246635">
    <property type="component" value="Unassembled WGS sequence"/>
</dbReference>
<dbReference type="PRINTS" id="PR00455">
    <property type="entry name" value="HTHTETR"/>
</dbReference>
<dbReference type="PROSITE" id="PS50977">
    <property type="entry name" value="HTH_TETR_2"/>
    <property type="match status" value="1"/>
</dbReference>
<dbReference type="SUPFAM" id="SSF46689">
    <property type="entry name" value="Homeodomain-like"/>
    <property type="match status" value="1"/>
</dbReference>